<protein>
    <recommendedName>
        <fullName evidence="1">NB-ARC domain-containing protein</fullName>
    </recommendedName>
</protein>
<dbReference type="EMBL" id="JABFAE010000009">
    <property type="protein sequence ID" value="MBA0837692.1"/>
    <property type="molecule type" value="Genomic_DNA"/>
</dbReference>
<dbReference type="Pfam" id="PF00931">
    <property type="entry name" value="NB-ARC"/>
    <property type="match status" value="1"/>
</dbReference>
<dbReference type="SUPFAM" id="SSF52540">
    <property type="entry name" value="P-loop containing nucleoside triphosphate hydrolases"/>
    <property type="match status" value="1"/>
</dbReference>
<accession>A0A7J9JU47</accession>
<dbReference type="Gene3D" id="3.40.50.300">
    <property type="entry name" value="P-loop containing nucleotide triphosphate hydrolases"/>
    <property type="match status" value="1"/>
</dbReference>
<evidence type="ECO:0000259" key="1">
    <source>
        <dbReference type="Pfam" id="PF00931"/>
    </source>
</evidence>
<organism evidence="2 3">
    <name type="scientific">Gossypium armourianum</name>
    <dbReference type="NCBI Taxonomy" id="34283"/>
    <lineage>
        <taxon>Eukaryota</taxon>
        <taxon>Viridiplantae</taxon>
        <taxon>Streptophyta</taxon>
        <taxon>Embryophyta</taxon>
        <taxon>Tracheophyta</taxon>
        <taxon>Spermatophyta</taxon>
        <taxon>Magnoliopsida</taxon>
        <taxon>eudicotyledons</taxon>
        <taxon>Gunneridae</taxon>
        <taxon>Pentapetalae</taxon>
        <taxon>rosids</taxon>
        <taxon>malvids</taxon>
        <taxon>Malvales</taxon>
        <taxon>Malvaceae</taxon>
        <taxon>Malvoideae</taxon>
        <taxon>Gossypium</taxon>
    </lineage>
</organism>
<sequence>MGKTTLIEEVGREVEGFDQAIMVVVSGTPNTEIIQIKIAEALTLNFENTFKQGKAAELWSRLIAEKFFIILDDLWKQWGMRT</sequence>
<feature type="domain" description="NB-ARC" evidence="1">
    <location>
        <begin position="1"/>
        <end position="78"/>
    </location>
</feature>
<dbReference type="InterPro" id="IPR027417">
    <property type="entry name" value="P-loop_NTPase"/>
</dbReference>
<dbReference type="GO" id="GO:0043531">
    <property type="term" value="F:ADP binding"/>
    <property type="evidence" value="ECO:0007669"/>
    <property type="project" value="InterPro"/>
</dbReference>
<gene>
    <name evidence="2" type="ORF">Goarm_009829</name>
</gene>
<dbReference type="InterPro" id="IPR002182">
    <property type="entry name" value="NB-ARC"/>
</dbReference>
<dbReference type="Proteomes" id="UP000593575">
    <property type="component" value="Unassembled WGS sequence"/>
</dbReference>
<comment type="caution">
    <text evidence="2">The sequence shown here is derived from an EMBL/GenBank/DDBJ whole genome shotgun (WGS) entry which is preliminary data.</text>
</comment>
<evidence type="ECO:0000313" key="2">
    <source>
        <dbReference type="EMBL" id="MBA0837692.1"/>
    </source>
</evidence>
<evidence type="ECO:0000313" key="3">
    <source>
        <dbReference type="Proteomes" id="UP000593575"/>
    </source>
</evidence>
<name>A0A7J9JU47_9ROSI</name>
<proteinExistence type="predicted"/>
<dbReference type="AlphaFoldDB" id="A0A7J9JU47"/>
<keyword evidence="3" id="KW-1185">Reference proteome</keyword>
<reference evidence="2 3" key="1">
    <citation type="journal article" date="2019" name="Genome Biol. Evol.">
        <title>Insights into the evolution of the New World diploid cottons (Gossypium, subgenus Houzingenia) based on genome sequencing.</title>
        <authorList>
            <person name="Grover C.E."/>
            <person name="Arick M.A. 2nd"/>
            <person name="Thrash A."/>
            <person name="Conover J.L."/>
            <person name="Sanders W.S."/>
            <person name="Peterson D.G."/>
            <person name="Frelichowski J.E."/>
            <person name="Scheffler J.A."/>
            <person name="Scheffler B.E."/>
            <person name="Wendel J.F."/>
        </authorList>
    </citation>
    <scope>NUCLEOTIDE SEQUENCE [LARGE SCALE GENOMIC DNA]</scope>
    <source>
        <strain evidence="2">6</strain>
        <tissue evidence="2">Leaf</tissue>
    </source>
</reference>